<dbReference type="GO" id="GO:0005811">
    <property type="term" value="C:lipid droplet"/>
    <property type="evidence" value="ECO:0007669"/>
    <property type="project" value="TreeGrafter"/>
</dbReference>
<organism evidence="7 8">
    <name type="scientific">Dichomitus squalens (strain LYAD-421)</name>
    <name type="common">Western red white-rot fungus</name>
    <dbReference type="NCBI Taxonomy" id="732165"/>
    <lineage>
        <taxon>Eukaryota</taxon>
        <taxon>Fungi</taxon>
        <taxon>Dikarya</taxon>
        <taxon>Basidiomycota</taxon>
        <taxon>Agaricomycotina</taxon>
        <taxon>Agaricomycetes</taxon>
        <taxon>Polyporales</taxon>
        <taxon>Polyporaceae</taxon>
        <taxon>Dichomitus</taxon>
    </lineage>
</organism>
<dbReference type="SUPFAM" id="SSF51735">
    <property type="entry name" value="NAD(P)-binding Rossmann-fold domains"/>
    <property type="match status" value="1"/>
</dbReference>
<dbReference type="GO" id="GO:0005741">
    <property type="term" value="C:mitochondrial outer membrane"/>
    <property type="evidence" value="ECO:0007669"/>
    <property type="project" value="TreeGrafter"/>
</dbReference>
<proteinExistence type="inferred from homology"/>
<evidence type="ECO:0000256" key="5">
    <source>
        <dbReference type="ARBA" id="ARBA00023098"/>
    </source>
</evidence>
<sequence>METPKGLVIVVTGANSGVGFGICHRLLVQLSTGHPSDSKPYFDVSKPEHGAHEVAADEYAFSADAGVTIILACRSPARGQEAKTKLSRLLDEHISKLKRGSQEHEYASTFRRNVRLSVELLDLASIKSVLEFGQTVAKNYEYISHLILNAGTATYSHLDTLRFIVDLARYPMFGARNPRANLQVSGVMSQDNLGYVFQCNVFGHYVLYRSVQHLLIAYANVSKLSARVLWMGSLEAAPLFDPEDDWQLTNTLHSYQGSKYELELLSFELDKRALNPKHADVGTALGDLAGSHGKIRHLIVSPGVVQTNMSKTLNIKIPGYLFQARMLLGMLRFCGCTHIMSSLYAAAVGPVHVALAPLNSIPTPQNMPHVRPADTGYPPWHVYYGQTTSEAQMCRIGSESNRWGKERPGIVAVPVWEAYPNLSQTLLERFERLYQTFLQAYASNST</sequence>
<gene>
    <name evidence="7" type="ORF">DICSQDRAFT_88133</name>
</gene>
<dbReference type="InterPro" id="IPR036291">
    <property type="entry name" value="NAD(P)-bd_dom_sf"/>
</dbReference>
<evidence type="ECO:0000256" key="1">
    <source>
        <dbReference type="ARBA" id="ARBA00022516"/>
    </source>
</evidence>
<keyword evidence="1" id="KW-0444">Lipid biosynthesis</keyword>
<name>R7SZC1_DICSQ</name>
<dbReference type="HOGENOM" id="CLU_029944_1_0_1"/>
<reference evidence="7 8" key="1">
    <citation type="journal article" date="2012" name="Science">
        <title>The Paleozoic origin of enzymatic lignin decomposition reconstructed from 31 fungal genomes.</title>
        <authorList>
            <person name="Floudas D."/>
            <person name="Binder M."/>
            <person name="Riley R."/>
            <person name="Barry K."/>
            <person name="Blanchette R.A."/>
            <person name="Henrissat B."/>
            <person name="Martinez A.T."/>
            <person name="Otillar R."/>
            <person name="Spatafora J.W."/>
            <person name="Yadav J.S."/>
            <person name="Aerts A."/>
            <person name="Benoit I."/>
            <person name="Boyd A."/>
            <person name="Carlson A."/>
            <person name="Copeland A."/>
            <person name="Coutinho P.M."/>
            <person name="de Vries R.P."/>
            <person name="Ferreira P."/>
            <person name="Findley K."/>
            <person name="Foster B."/>
            <person name="Gaskell J."/>
            <person name="Glotzer D."/>
            <person name="Gorecki P."/>
            <person name="Heitman J."/>
            <person name="Hesse C."/>
            <person name="Hori C."/>
            <person name="Igarashi K."/>
            <person name="Jurgens J.A."/>
            <person name="Kallen N."/>
            <person name="Kersten P."/>
            <person name="Kohler A."/>
            <person name="Kuees U."/>
            <person name="Kumar T.K.A."/>
            <person name="Kuo A."/>
            <person name="LaButti K."/>
            <person name="Larrondo L.F."/>
            <person name="Lindquist E."/>
            <person name="Ling A."/>
            <person name="Lombard V."/>
            <person name="Lucas S."/>
            <person name="Lundell T."/>
            <person name="Martin R."/>
            <person name="McLaughlin D.J."/>
            <person name="Morgenstern I."/>
            <person name="Morin E."/>
            <person name="Murat C."/>
            <person name="Nagy L.G."/>
            <person name="Nolan M."/>
            <person name="Ohm R.A."/>
            <person name="Patyshakuliyeva A."/>
            <person name="Rokas A."/>
            <person name="Ruiz-Duenas F.J."/>
            <person name="Sabat G."/>
            <person name="Salamov A."/>
            <person name="Samejima M."/>
            <person name="Schmutz J."/>
            <person name="Slot J.C."/>
            <person name="St John F."/>
            <person name="Stenlid J."/>
            <person name="Sun H."/>
            <person name="Sun S."/>
            <person name="Syed K."/>
            <person name="Tsang A."/>
            <person name="Wiebenga A."/>
            <person name="Young D."/>
            <person name="Pisabarro A."/>
            <person name="Eastwood D.C."/>
            <person name="Martin F."/>
            <person name="Cullen D."/>
            <person name="Grigoriev I.V."/>
            <person name="Hibbett D.S."/>
        </authorList>
    </citation>
    <scope>NUCLEOTIDE SEQUENCE [LARGE SCALE GENOMIC DNA]</scope>
    <source>
        <strain evidence="7 8">LYAD-421 SS1</strain>
    </source>
</reference>
<evidence type="ECO:0000256" key="6">
    <source>
        <dbReference type="ARBA" id="ARBA00023593"/>
    </source>
</evidence>
<dbReference type="EMBL" id="JH719417">
    <property type="protein sequence ID" value="EJF60312.1"/>
    <property type="molecule type" value="Genomic_DNA"/>
</dbReference>
<dbReference type="GO" id="GO:0005789">
    <property type="term" value="C:endoplasmic reticulum membrane"/>
    <property type="evidence" value="ECO:0007669"/>
    <property type="project" value="TreeGrafter"/>
</dbReference>
<evidence type="ECO:0000313" key="7">
    <source>
        <dbReference type="EMBL" id="EJF60312.1"/>
    </source>
</evidence>
<dbReference type="GO" id="GO:0006694">
    <property type="term" value="P:steroid biosynthetic process"/>
    <property type="evidence" value="ECO:0007669"/>
    <property type="project" value="UniProtKB-KW"/>
</dbReference>
<dbReference type="PANTHER" id="PTHR43647:SF1">
    <property type="entry name" value="3-KETO-STEROID REDUCTASE ERG27"/>
    <property type="match status" value="1"/>
</dbReference>
<evidence type="ECO:0000313" key="8">
    <source>
        <dbReference type="Proteomes" id="UP000053319"/>
    </source>
</evidence>
<dbReference type="GeneID" id="18844745"/>
<evidence type="ECO:0008006" key="9">
    <source>
        <dbReference type="Google" id="ProtNLM"/>
    </source>
</evidence>
<dbReference type="Proteomes" id="UP000053319">
    <property type="component" value="Unassembled WGS sequence"/>
</dbReference>
<evidence type="ECO:0000256" key="2">
    <source>
        <dbReference type="ARBA" id="ARBA00022857"/>
    </source>
</evidence>
<protein>
    <recommendedName>
        <fullName evidence="9">NAD(P)-binding protein</fullName>
    </recommendedName>
</protein>
<keyword evidence="5" id="KW-0443">Lipid metabolism</keyword>
<dbReference type="Gene3D" id="3.40.50.720">
    <property type="entry name" value="NAD(P)-binding Rossmann-like Domain"/>
    <property type="match status" value="1"/>
</dbReference>
<dbReference type="AlphaFoldDB" id="R7SZC1"/>
<keyword evidence="4" id="KW-0560">Oxidoreductase</keyword>
<dbReference type="GO" id="GO:0000253">
    <property type="term" value="F:3-beta-hydroxysteroid 3-dehydrogenase (NADP+) activity"/>
    <property type="evidence" value="ECO:0007669"/>
    <property type="project" value="TreeGrafter"/>
</dbReference>
<keyword evidence="2" id="KW-0521">NADP</keyword>
<comment type="similarity">
    <text evidence="6">Belongs to the short-chain dehydrogenases/reductases (SDR) family. ERG27 subfamily.</text>
</comment>
<dbReference type="KEGG" id="dsq:DICSQDRAFT_88133"/>
<dbReference type="RefSeq" id="XP_007366992.1">
    <property type="nucleotide sequence ID" value="XM_007366930.1"/>
</dbReference>
<evidence type="ECO:0000256" key="3">
    <source>
        <dbReference type="ARBA" id="ARBA00022955"/>
    </source>
</evidence>
<dbReference type="InterPro" id="IPR051593">
    <property type="entry name" value="Ergosterol_Biosynth_ERG27"/>
</dbReference>
<dbReference type="PANTHER" id="PTHR43647">
    <property type="entry name" value="DEHYDROGENASE"/>
    <property type="match status" value="1"/>
</dbReference>
<keyword evidence="3" id="KW-0752">Steroid biosynthesis</keyword>
<evidence type="ECO:0000256" key="4">
    <source>
        <dbReference type="ARBA" id="ARBA00023002"/>
    </source>
</evidence>
<accession>R7SZC1</accession>